<dbReference type="GO" id="GO:0009733">
    <property type="term" value="P:response to auxin"/>
    <property type="evidence" value="ECO:0007669"/>
    <property type="project" value="InterPro"/>
</dbReference>
<evidence type="ECO:0000313" key="3">
    <source>
        <dbReference type="Proteomes" id="UP001234989"/>
    </source>
</evidence>
<sequence length="81" mass="9209">MSEEEFGLTSCGPITLPCDSAFMDYIYHFANQERYSCWGSSQSVAPLNSFMLLFNIFIAQRNWNSTDSCLLGHNRHSLCTC</sequence>
<keyword evidence="3" id="KW-1185">Reference proteome</keyword>
<gene>
    <name evidence="2" type="ORF">MTR67_050699</name>
</gene>
<proteinExistence type="inferred from homology"/>
<name>A0AAF0V505_SOLVR</name>
<evidence type="ECO:0000256" key="1">
    <source>
        <dbReference type="ARBA" id="ARBA00006974"/>
    </source>
</evidence>
<evidence type="ECO:0000313" key="2">
    <source>
        <dbReference type="EMBL" id="WMV57314.1"/>
    </source>
</evidence>
<comment type="similarity">
    <text evidence="1">Belongs to the ARG7 family.</text>
</comment>
<organism evidence="2 3">
    <name type="scientific">Solanum verrucosum</name>
    <dbReference type="NCBI Taxonomy" id="315347"/>
    <lineage>
        <taxon>Eukaryota</taxon>
        <taxon>Viridiplantae</taxon>
        <taxon>Streptophyta</taxon>
        <taxon>Embryophyta</taxon>
        <taxon>Tracheophyta</taxon>
        <taxon>Spermatophyta</taxon>
        <taxon>Magnoliopsida</taxon>
        <taxon>eudicotyledons</taxon>
        <taxon>Gunneridae</taxon>
        <taxon>Pentapetalae</taxon>
        <taxon>asterids</taxon>
        <taxon>lamiids</taxon>
        <taxon>Solanales</taxon>
        <taxon>Solanaceae</taxon>
        <taxon>Solanoideae</taxon>
        <taxon>Solaneae</taxon>
        <taxon>Solanum</taxon>
    </lineage>
</organism>
<reference evidence="2" key="1">
    <citation type="submission" date="2023-08" db="EMBL/GenBank/DDBJ databases">
        <title>A de novo genome assembly of Solanum verrucosum Schlechtendal, a Mexican diploid species geographically isolated from the other diploid A-genome species in potato relatives.</title>
        <authorList>
            <person name="Hosaka K."/>
        </authorList>
    </citation>
    <scope>NUCLEOTIDE SEQUENCE</scope>
    <source>
        <tissue evidence="2">Young leaves</tissue>
    </source>
</reference>
<dbReference type="Proteomes" id="UP001234989">
    <property type="component" value="Chromosome 12"/>
</dbReference>
<dbReference type="Pfam" id="PF02519">
    <property type="entry name" value="Auxin_inducible"/>
    <property type="match status" value="1"/>
</dbReference>
<dbReference type="EMBL" id="CP133623">
    <property type="protein sequence ID" value="WMV57314.1"/>
    <property type="molecule type" value="Genomic_DNA"/>
</dbReference>
<protein>
    <submittedName>
        <fullName evidence="2">Uncharacterized protein</fullName>
    </submittedName>
</protein>
<accession>A0AAF0V505</accession>
<dbReference type="AlphaFoldDB" id="A0AAF0V505"/>
<dbReference type="InterPro" id="IPR003676">
    <property type="entry name" value="SAUR_fam"/>
</dbReference>